<sequence length="145" mass="16807">MEGCLYGIASNISSDLVWGVINQLRYPCCFNNFVKELAKEEDNLVVTRKNVEDRITHAKKQTRKTAEVVVKWLEEVNIDIDNVNQLLEEARVKTSCCFGHCPNWVWRYHLGKKLANKKGDVEKRIEEGKQYIQLERVATLPSRIT</sequence>
<reference evidence="2 3" key="1">
    <citation type="submission" date="2024-08" db="EMBL/GenBank/DDBJ databases">
        <title>Insights into the chromosomal genome structure of Flemingia macrophylla.</title>
        <authorList>
            <person name="Ding Y."/>
            <person name="Zhao Y."/>
            <person name="Bi W."/>
            <person name="Wu M."/>
            <person name="Zhao G."/>
            <person name="Gong Y."/>
            <person name="Li W."/>
            <person name="Zhang P."/>
        </authorList>
    </citation>
    <scope>NUCLEOTIDE SEQUENCE [LARGE SCALE GENOMIC DNA]</scope>
    <source>
        <strain evidence="2">DYQJB</strain>
        <tissue evidence="2">Leaf</tissue>
    </source>
</reference>
<comment type="caution">
    <text evidence="2">The sequence shown here is derived from an EMBL/GenBank/DDBJ whole genome shotgun (WGS) entry which is preliminary data.</text>
</comment>
<dbReference type="EMBL" id="JBGMDY010000011">
    <property type="protein sequence ID" value="KAL2316594.1"/>
    <property type="molecule type" value="Genomic_DNA"/>
</dbReference>
<dbReference type="AlphaFoldDB" id="A0ABD1KZA5"/>
<evidence type="ECO:0000256" key="1">
    <source>
        <dbReference type="SAM" id="Coils"/>
    </source>
</evidence>
<evidence type="ECO:0000313" key="2">
    <source>
        <dbReference type="EMBL" id="KAL2316594.1"/>
    </source>
</evidence>
<protein>
    <submittedName>
        <fullName evidence="2">Uncharacterized protein</fullName>
    </submittedName>
</protein>
<name>A0ABD1KZA5_9FABA</name>
<keyword evidence="3" id="KW-1185">Reference proteome</keyword>
<organism evidence="2 3">
    <name type="scientific">Flemingia macrophylla</name>
    <dbReference type="NCBI Taxonomy" id="520843"/>
    <lineage>
        <taxon>Eukaryota</taxon>
        <taxon>Viridiplantae</taxon>
        <taxon>Streptophyta</taxon>
        <taxon>Embryophyta</taxon>
        <taxon>Tracheophyta</taxon>
        <taxon>Spermatophyta</taxon>
        <taxon>Magnoliopsida</taxon>
        <taxon>eudicotyledons</taxon>
        <taxon>Gunneridae</taxon>
        <taxon>Pentapetalae</taxon>
        <taxon>rosids</taxon>
        <taxon>fabids</taxon>
        <taxon>Fabales</taxon>
        <taxon>Fabaceae</taxon>
        <taxon>Papilionoideae</taxon>
        <taxon>50 kb inversion clade</taxon>
        <taxon>NPAAA clade</taxon>
        <taxon>indigoferoid/millettioid clade</taxon>
        <taxon>Phaseoleae</taxon>
        <taxon>Flemingia</taxon>
    </lineage>
</organism>
<gene>
    <name evidence="2" type="ORF">Fmac_030470</name>
</gene>
<evidence type="ECO:0000313" key="3">
    <source>
        <dbReference type="Proteomes" id="UP001603857"/>
    </source>
</evidence>
<feature type="coiled-coil region" evidence="1">
    <location>
        <begin position="34"/>
        <end position="93"/>
    </location>
</feature>
<accession>A0ABD1KZA5</accession>
<keyword evidence="1" id="KW-0175">Coiled coil</keyword>
<proteinExistence type="predicted"/>
<dbReference type="Proteomes" id="UP001603857">
    <property type="component" value="Unassembled WGS sequence"/>
</dbReference>